<evidence type="ECO:0000313" key="2">
    <source>
        <dbReference type="EMBL" id="KAF6407109.1"/>
    </source>
</evidence>
<dbReference type="PANTHER" id="PTHR31336:SF3">
    <property type="entry name" value="PROTEIN LIN-37 HOMOLOG"/>
    <property type="match status" value="1"/>
</dbReference>
<dbReference type="PANTHER" id="PTHR31336">
    <property type="entry name" value="LIN37 HOMOLOG"/>
    <property type="match status" value="1"/>
</dbReference>
<feature type="compositionally biased region" description="Basic and acidic residues" evidence="1">
    <location>
        <begin position="36"/>
        <end position="56"/>
    </location>
</feature>
<organism evidence="2 3">
    <name type="scientific">Molossus molossus</name>
    <name type="common">Pallas' mastiff bat</name>
    <name type="synonym">Vespertilio molossus</name>
    <dbReference type="NCBI Taxonomy" id="27622"/>
    <lineage>
        <taxon>Eukaryota</taxon>
        <taxon>Metazoa</taxon>
        <taxon>Chordata</taxon>
        <taxon>Craniata</taxon>
        <taxon>Vertebrata</taxon>
        <taxon>Euteleostomi</taxon>
        <taxon>Mammalia</taxon>
        <taxon>Eutheria</taxon>
        <taxon>Laurasiatheria</taxon>
        <taxon>Chiroptera</taxon>
        <taxon>Yangochiroptera</taxon>
        <taxon>Molossidae</taxon>
        <taxon>Molossus</taxon>
    </lineage>
</organism>
<dbReference type="GO" id="GO:0031523">
    <property type="term" value="C:Myb complex"/>
    <property type="evidence" value="ECO:0007669"/>
    <property type="project" value="TreeGrafter"/>
</dbReference>
<reference evidence="2 3" key="1">
    <citation type="journal article" date="2020" name="Nature">
        <title>Six reference-quality genomes reveal evolution of bat adaptations.</title>
        <authorList>
            <person name="Jebb D."/>
            <person name="Huang Z."/>
            <person name="Pippel M."/>
            <person name="Hughes G.M."/>
            <person name="Lavrichenko K."/>
            <person name="Devanna P."/>
            <person name="Winkler S."/>
            <person name="Jermiin L.S."/>
            <person name="Skirmuntt E.C."/>
            <person name="Katzourakis A."/>
            <person name="Burkitt-Gray L."/>
            <person name="Ray D.A."/>
            <person name="Sullivan K.A.M."/>
            <person name="Roscito J.G."/>
            <person name="Kirilenko B.M."/>
            <person name="Davalos L.M."/>
            <person name="Corthals A.P."/>
            <person name="Power M.L."/>
            <person name="Jones G."/>
            <person name="Ransome R.D."/>
            <person name="Dechmann D.K.N."/>
            <person name="Locatelli A.G."/>
            <person name="Puechmaille S.J."/>
            <person name="Fedrigo O."/>
            <person name="Jarvis E.D."/>
            <person name="Hiller M."/>
            <person name="Vernes S.C."/>
            <person name="Myers E.W."/>
            <person name="Teeling E.C."/>
        </authorList>
    </citation>
    <scope>NUCLEOTIDE SEQUENCE [LARGE SCALE GENOMIC DNA]</scope>
    <source>
        <strain evidence="2">MMolMol1</strain>
        <tissue evidence="2">Muscle</tissue>
    </source>
</reference>
<proteinExistence type="predicted"/>
<dbReference type="GO" id="GO:0000122">
    <property type="term" value="P:negative regulation of transcription by RNA polymerase II"/>
    <property type="evidence" value="ECO:0007669"/>
    <property type="project" value="TreeGrafter"/>
</dbReference>
<evidence type="ECO:0000256" key="1">
    <source>
        <dbReference type="SAM" id="MobiDB-lite"/>
    </source>
</evidence>
<dbReference type="EMBL" id="JACASF010000021">
    <property type="protein sequence ID" value="KAF6407109.1"/>
    <property type="molecule type" value="Genomic_DNA"/>
</dbReference>
<feature type="compositionally biased region" description="Basic and acidic residues" evidence="1">
    <location>
        <begin position="190"/>
        <end position="199"/>
    </location>
</feature>
<name>A0A7J8C8H4_MOLMO</name>
<feature type="region of interest" description="Disordered" evidence="1">
    <location>
        <begin position="36"/>
        <end position="91"/>
    </location>
</feature>
<accession>A0A7J8C8H4</accession>
<dbReference type="Proteomes" id="UP000550707">
    <property type="component" value="Unassembled WGS sequence"/>
</dbReference>
<dbReference type="Pfam" id="PF15306">
    <property type="entry name" value="LIN37"/>
    <property type="match status" value="1"/>
</dbReference>
<gene>
    <name evidence="2" type="ORF">HJG59_007703</name>
</gene>
<dbReference type="InterPro" id="IPR028226">
    <property type="entry name" value="LIN37"/>
</dbReference>
<sequence length="199" mass="22458">MFPVKVKVEKSELEMAKARNQLDAVLQCLLEKSHMDSRERLDEEARKTPSDTHSKDCSIVATGKRPSARFPHQRRKKRREMDDGLAEGGPQRSNTYVIKLFDRSVDLAQFSENTPLYPICRAWMRNSPTVRERERSPGSPLPPLPEDEEGSEVTNSKSCDVYKLPQHAALETHPPEVEGGISSEPASLLRKHEDPTGDV</sequence>
<protein>
    <submittedName>
        <fullName evidence="2">Lin-37 DREAM MuvB core complex component</fullName>
    </submittedName>
</protein>
<dbReference type="GO" id="GO:0017053">
    <property type="term" value="C:transcription repressor complex"/>
    <property type="evidence" value="ECO:0007669"/>
    <property type="project" value="InterPro"/>
</dbReference>
<keyword evidence="3" id="KW-1185">Reference proteome</keyword>
<comment type="caution">
    <text evidence="2">The sequence shown here is derived from an EMBL/GenBank/DDBJ whole genome shotgun (WGS) entry which is preliminary data.</text>
</comment>
<evidence type="ECO:0000313" key="3">
    <source>
        <dbReference type="Proteomes" id="UP000550707"/>
    </source>
</evidence>
<dbReference type="AlphaFoldDB" id="A0A7J8C8H4"/>
<feature type="region of interest" description="Disordered" evidence="1">
    <location>
        <begin position="129"/>
        <end position="199"/>
    </location>
</feature>